<dbReference type="EMBL" id="KQ965773">
    <property type="protein sequence ID" value="KXS13883.1"/>
    <property type="molecule type" value="Genomic_DNA"/>
</dbReference>
<dbReference type="CDD" id="cd00030">
    <property type="entry name" value="C2"/>
    <property type="match status" value="1"/>
</dbReference>
<reference evidence="2 3" key="1">
    <citation type="journal article" date="2015" name="Genome Biol. Evol.">
        <title>Phylogenomic analyses indicate that early fungi evolved digesting cell walls of algal ancestors of land plants.</title>
        <authorList>
            <person name="Chang Y."/>
            <person name="Wang S."/>
            <person name="Sekimoto S."/>
            <person name="Aerts A.L."/>
            <person name="Choi C."/>
            <person name="Clum A."/>
            <person name="LaButti K.M."/>
            <person name="Lindquist E.A."/>
            <person name="Yee Ngan C."/>
            <person name="Ohm R.A."/>
            <person name="Salamov A.A."/>
            <person name="Grigoriev I.V."/>
            <person name="Spatafora J.W."/>
            <person name="Berbee M.L."/>
        </authorList>
    </citation>
    <scope>NUCLEOTIDE SEQUENCE [LARGE SCALE GENOMIC DNA]</scope>
    <source>
        <strain evidence="2 3">JEL478</strain>
    </source>
</reference>
<dbReference type="InterPro" id="IPR051634">
    <property type="entry name" value="Extended_Synaptotagmin"/>
</dbReference>
<dbReference type="Pfam" id="PF00168">
    <property type="entry name" value="C2"/>
    <property type="match status" value="1"/>
</dbReference>
<dbReference type="Proteomes" id="UP000070544">
    <property type="component" value="Unassembled WGS sequence"/>
</dbReference>
<evidence type="ECO:0000313" key="2">
    <source>
        <dbReference type="EMBL" id="KXS13883.1"/>
    </source>
</evidence>
<dbReference type="PANTHER" id="PTHR45761:SF2">
    <property type="entry name" value="EXTENDED SYNAPTOTAGMIN-2"/>
    <property type="match status" value="1"/>
</dbReference>
<dbReference type="STRING" id="1344416.A0A139ABT8"/>
<feature type="domain" description="C2" evidence="1">
    <location>
        <begin position="5"/>
        <end position="124"/>
    </location>
</feature>
<dbReference type="GO" id="GO:0005544">
    <property type="term" value="F:calcium-dependent phospholipid binding"/>
    <property type="evidence" value="ECO:0007669"/>
    <property type="project" value="TreeGrafter"/>
</dbReference>
<dbReference type="GO" id="GO:0035091">
    <property type="term" value="F:phosphatidylinositol binding"/>
    <property type="evidence" value="ECO:0007669"/>
    <property type="project" value="TreeGrafter"/>
</dbReference>
<dbReference type="GO" id="GO:0005509">
    <property type="term" value="F:calcium ion binding"/>
    <property type="evidence" value="ECO:0007669"/>
    <property type="project" value="TreeGrafter"/>
</dbReference>
<protein>
    <recommendedName>
        <fullName evidence="1">C2 domain-containing protein</fullName>
    </recommendedName>
</protein>
<dbReference type="SMART" id="SM00239">
    <property type="entry name" value="C2"/>
    <property type="match status" value="1"/>
</dbReference>
<dbReference type="GO" id="GO:0005789">
    <property type="term" value="C:endoplasmic reticulum membrane"/>
    <property type="evidence" value="ECO:0007669"/>
    <property type="project" value="TreeGrafter"/>
</dbReference>
<dbReference type="InterPro" id="IPR035892">
    <property type="entry name" value="C2_domain_sf"/>
</dbReference>
<gene>
    <name evidence="2" type="ORF">M427DRAFT_359249</name>
</gene>
<dbReference type="Gene3D" id="2.60.40.150">
    <property type="entry name" value="C2 domain"/>
    <property type="match status" value="1"/>
</dbReference>
<dbReference type="InterPro" id="IPR000008">
    <property type="entry name" value="C2_dom"/>
</dbReference>
<dbReference type="PROSITE" id="PS50004">
    <property type="entry name" value="C2"/>
    <property type="match status" value="1"/>
</dbReference>
<dbReference type="AlphaFoldDB" id="A0A139ABT8"/>
<name>A0A139ABT8_GONPJ</name>
<proteinExistence type="predicted"/>
<dbReference type="GO" id="GO:0008429">
    <property type="term" value="F:phosphatidylethanolamine binding"/>
    <property type="evidence" value="ECO:0007669"/>
    <property type="project" value="TreeGrafter"/>
</dbReference>
<sequence length="201" mass="22388">MPLPPFFRVRRTDNTAESIDSKVLRIHVTEARDLPISDFFSRSSDPYVVVRLGKSVRRSSTIKRSLAPTFSDALFDLPCLSPQTDVVTVEVWDWDMLKSEFLGQVSIPVKDLLPPSHERAVGWNDPTNDTQWLPISRRRMGVRGRTVKTQGELSVKMGFLETQDIAERSSAVSAPSSEGESFVLILGAGNSNSEPSRRLAS</sequence>
<accession>A0A139ABT8</accession>
<keyword evidence="3" id="KW-1185">Reference proteome</keyword>
<dbReference type="SUPFAM" id="SSF49562">
    <property type="entry name" value="C2 domain (Calcium/lipid-binding domain, CaLB)"/>
    <property type="match status" value="1"/>
</dbReference>
<evidence type="ECO:0000259" key="1">
    <source>
        <dbReference type="PROSITE" id="PS50004"/>
    </source>
</evidence>
<dbReference type="OrthoDB" id="67700at2759"/>
<dbReference type="GO" id="GO:0031210">
    <property type="term" value="F:phosphatidylcholine binding"/>
    <property type="evidence" value="ECO:0007669"/>
    <property type="project" value="TreeGrafter"/>
</dbReference>
<evidence type="ECO:0000313" key="3">
    <source>
        <dbReference type="Proteomes" id="UP000070544"/>
    </source>
</evidence>
<dbReference type="OMA" id="LINITVW"/>
<dbReference type="PANTHER" id="PTHR45761">
    <property type="entry name" value="EXTENDED SYNAPTOTAGMIN-LIKE PROTEIN 2, ISOFORM C"/>
    <property type="match status" value="1"/>
</dbReference>
<organism evidence="2 3">
    <name type="scientific">Gonapodya prolifera (strain JEL478)</name>
    <name type="common">Monoblepharis prolifera</name>
    <dbReference type="NCBI Taxonomy" id="1344416"/>
    <lineage>
        <taxon>Eukaryota</taxon>
        <taxon>Fungi</taxon>
        <taxon>Fungi incertae sedis</taxon>
        <taxon>Chytridiomycota</taxon>
        <taxon>Chytridiomycota incertae sedis</taxon>
        <taxon>Monoblepharidomycetes</taxon>
        <taxon>Monoblepharidales</taxon>
        <taxon>Gonapodyaceae</taxon>
        <taxon>Gonapodya</taxon>
    </lineage>
</organism>